<evidence type="ECO:0000313" key="1">
    <source>
        <dbReference type="EMBL" id="GIY55433.1"/>
    </source>
</evidence>
<dbReference type="EMBL" id="BPLQ01011078">
    <property type="protein sequence ID" value="GIY55433.1"/>
    <property type="molecule type" value="Genomic_DNA"/>
</dbReference>
<name>A0AAV4UCE8_9ARAC</name>
<comment type="caution">
    <text evidence="1">The sequence shown here is derived from an EMBL/GenBank/DDBJ whole genome shotgun (WGS) entry which is preliminary data.</text>
</comment>
<sequence>MKVLATIVPRGNHLSPYIGSLRVFMLHKTIRFLPLTCNPVRKATVAIAPGDKHFYIGTNKVKKLFLFQIYPLKPILNERQNQWSNNKNWKNEISSWLFGVLGALSSRTL</sequence>
<evidence type="ECO:0000313" key="2">
    <source>
        <dbReference type="Proteomes" id="UP001054837"/>
    </source>
</evidence>
<keyword evidence="2" id="KW-1185">Reference proteome</keyword>
<accession>A0AAV4UCE8</accession>
<reference evidence="1 2" key="1">
    <citation type="submission" date="2021-06" db="EMBL/GenBank/DDBJ databases">
        <title>Caerostris darwini draft genome.</title>
        <authorList>
            <person name="Kono N."/>
            <person name="Arakawa K."/>
        </authorList>
    </citation>
    <scope>NUCLEOTIDE SEQUENCE [LARGE SCALE GENOMIC DNA]</scope>
</reference>
<proteinExistence type="predicted"/>
<gene>
    <name evidence="1" type="ORF">CDAR_721</name>
</gene>
<protein>
    <submittedName>
        <fullName evidence="1">Uncharacterized protein</fullName>
    </submittedName>
</protein>
<organism evidence="1 2">
    <name type="scientific">Caerostris darwini</name>
    <dbReference type="NCBI Taxonomy" id="1538125"/>
    <lineage>
        <taxon>Eukaryota</taxon>
        <taxon>Metazoa</taxon>
        <taxon>Ecdysozoa</taxon>
        <taxon>Arthropoda</taxon>
        <taxon>Chelicerata</taxon>
        <taxon>Arachnida</taxon>
        <taxon>Araneae</taxon>
        <taxon>Araneomorphae</taxon>
        <taxon>Entelegynae</taxon>
        <taxon>Araneoidea</taxon>
        <taxon>Araneidae</taxon>
        <taxon>Caerostris</taxon>
    </lineage>
</organism>
<dbReference type="AlphaFoldDB" id="A0AAV4UCE8"/>
<dbReference type="Proteomes" id="UP001054837">
    <property type="component" value="Unassembled WGS sequence"/>
</dbReference>